<name>A0ABR0K232_9EURO</name>
<dbReference type="EMBL" id="JAVRRG010000121">
    <property type="protein sequence ID" value="KAK5083327.1"/>
    <property type="molecule type" value="Genomic_DNA"/>
</dbReference>
<dbReference type="SUPFAM" id="SSF53335">
    <property type="entry name" value="S-adenosyl-L-methionine-dependent methyltransferases"/>
    <property type="match status" value="1"/>
</dbReference>
<accession>A0ABR0K232</accession>
<protein>
    <recommendedName>
        <fullName evidence="1">Methyltransferase type 11 domain-containing protein</fullName>
    </recommendedName>
</protein>
<dbReference type="Proteomes" id="UP001345013">
    <property type="component" value="Unassembled WGS sequence"/>
</dbReference>
<dbReference type="Pfam" id="PF08241">
    <property type="entry name" value="Methyltransf_11"/>
    <property type="match status" value="1"/>
</dbReference>
<evidence type="ECO:0000313" key="2">
    <source>
        <dbReference type="EMBL" id="KAK5083327.1"/>
    </source>
</evidence>
<evidence type="ECO:0000313" key="3">
    <source>
        <dbReference type="Proteomes" id="UP001345013"/>
    </source>
</evidence>
<feature type="domain" description="Methyltransferase type 11" evidence="1">
    <location>
        <begin position="53"/>
        <end position="162"/>
    </location>
</feature>
<proteinExistence type="predicted"/>
<dbReference type="InterPro" id="IPR029063">
    <property type="entry name" value="SAM-dependent_MTases_sf"/>
</dbReference>
<dbReference type="Gene3D" id="3.40.50.150">
    <property type="entry name" value="Vaccinia Virus protein VP39"/>
    <property type="match status" value="1"/>
</dbReference>
<comment type="caution">
    <text evidence="2">The sequence shown here is derived from an EMBL/GenBank/DDBJ whole genome shotgun (WGS) entry which is preliminary data.</text>
</comment>
<keyword evidence="3" id="KW-1185">Reference proteome</keyword>
<gene>
    <name evidence="2" type="ORF">LTR24_007751</name>
</gene>
<reference evidence="2 3" key="1">
    <citation type="submission" date="2023-08" db="EMBL/GenBank/DDBJ databases">
        <title>Black Yeasts Isolated from many extreme environments.</title>
        <authorList>
            <person name="Coleine C."/>
            <person name="Stajich J.E."/>
            <person name="Selbmann L."/>
        </authorList>
    </citation>
    <scope>NUCLEOTIDE SEQUENCE [LARGE SCALE GENOMIC DNA]</scope>
    <source>
        <strain evidence="2 3">CCFEE 5885</strain>
    </source>
</reference>
<dbReference type="InterPro" id="IPR013216">
    <property type="entry name" value="Methyltransf_11"/>
</dbReference>
<sequence length="297" mass="32860">MSTSDHNPMGSHAVSAFANFANKYEKGTGGTTRYIARKLILMSPPFTDDSKVLDNATGTGVVVEEIQRTLSGGRIQVPVIAADAAQPMIDNLNAKVDHAAETNTWPNVSVKTHAVPAEKLDGSVVSSNSITHAYMNFGLFFCSDPVLAASHIFRCLVPGGQASITTWHNLGYMVPIRQTHRELYPEAPEIKMPFPDSWEDPVWVKELLVKAGFNRDNVRVTQEDSLMRFANLQEMANTKTELFTALIKGQEGWKNEEAKREFAERLAEKLLLYELYADEGENGVTLRMVANVAICTK</sequence>
<evidence type="ECO:0000259" key="1">
    <source>
        <dbReference type="Pfam" id="PF08241"/>
    </source>
</evidence>
<organism evidence="2 3">
    <name type="scientific">Lithohypha guttulata</name>
    <dbReference type="NCBI Taxonomy" id="1690604"/>
    <lineage>
        <taxon>Eukaryota</taxon>
        <taxon>Fungi</taxon>
        <taxon>Dikarya</taxon>
        <taxon>Ascomycota</taxon>
        <taxon>Pezizomycotina</taxon>
        <taxon>Eurotiomycetes</taxon>
        <taxon>Chaetothyriomycetidae</taxon>
        <taxon>Chaetothyriales</taxon>
        <taxon>Trichomeriaceae</taxon>
        <taxon>Lithohypha</taxon>
    </lineage>
</organism>